<organism evidence="1 2">
    <name type="scientific">Parabacteroides merdae</name>
    <dbReference type="NCBI Taxonomy" id="46503"/>
    <lineage>
        <taxon>Bacteria</taxon>
        <taxon>Pseudomonadati</taxon>
        <taxon>Bacteroidota</taxon>
        <taxon>Bacteroidia</taxon>
        <taxon>Bacteroidales</taxon>
        <taxon>Tannerellaceae</taxon>
        <taxon>Parabacteroides</taxon>
    </lineage>
</organism>
<evidence type="ECO:0000313" key="2">
    <source>
        <dbReference type="Proteomes" id="UP001055114"/>
    </source>
</evidence>
<protein>
    <submittedName>
        <fullName evidence="1">Uncharacterized protein</fullName>
    </submittedName>
</protein>
<dbReference type="Proteomes" id="UP001055114">
    <property type="component" value="Unassembled WGS sequence"/>
</dbReference>
<gene>
    <name evidence="1" type="ORF">CE91St3_33620</name>
</gene>
<accession>A0AA37KBH2</accession>
<sequence>MNPNTGEIHHFSDESLEYEACWDCNEYCLLTDVDDTKETLQELYKSFKGSNKREPGYLHCDVMKKDGMKGVNVYIKIGKTGIADKTYGIDSIYTCKDLDELSSLCDFNKHGFSIVNCICFM</sequence>
<proteinExistence type="predicted"/>
<dbReference type="AlphaFoldDB" id="A0AA37KBH2"/>
<dbReference type="RefSeq" id="WP_122298688.1">
    <property type="nucleotide sequence ID" value="NZ_DAWECW010000020.1"/>
</dbReference>
<comment type="caution">
    <text evidence="1">The sequence shown here is derived from an EMBL/GenBank/DDBJ whole genome shotgun (WGS) entry which is preliminary data.</text>
</comment>
<name>A0AA37KBH2_9BACT</name>
<evidence type="ECO:0000313" key="1">
    <source>
        <dbReference type="EMBL" id="GKH73499.1"/>
    </source>
</evidence>
<dbReference type="EMBL" id="BQNZ01000003">
    <property type="protein sequence ID" value="GKH73499.1"/>
    <property type="molecule type" value="Genomic_DNA"/>
</dbReference>
<reference evidence="1" key="1">
    <citation type="submission" date="2022-01" db="EMBL/GenBank/DDBJ databases">
        <title>Novel bile acid biosynthetic pathways are enriched in the microbiome of centenarians.</title>
        <authorList>
            <person name="Sato Y."/>
            <person name="Atarashi K."/>
            <person name="Plichta R.D."/>
            <person name="Arai Y."/>
            <person name="Sasajima S."/>
            <person name="Kearney M.S."/>
            <person name="Suda W."/>
            <person name="Takeshita K."/>
            <person name="Sasaki T."/>
            <person name="Okamoto S."/>
            <person name="Skelly N.A."/>
            <person name="Okamura Y."/>
            <person name="Vlamakis H."/>
            <person name="Li Y."/>
            <person name="Tanoue T."/>
            <person name="Takei H."/>
            <person name="Nittono H."/>
            <person name="Narushima S."/>
            <person name="Irie J."/>
            <person name="Itoh H."/>
            <person name="Moriya K."/>
            <person name="Sugiura Y."/>
            <person name="Suematsu M."/>
            <person name="Moritoki N."/>
            <person name="Shibata S."/>
            <person name="Littman R.D."/>
            <person name="Fischbach A.M."/>
            <person name="Uwamino Y."/>
            <person name="Inoue T."/>
            <person name="Honda A."/>
            <person name="Hattori M."/>
            <person name="Murai T."/>
            <person name="Xavier J.R."/>
            <person name="Hirose N."/>
            <person name="Honda K."/>
        </authorList>
    </citation>
    <scope>NUCLEOTIDE SEQUENCE</scope>
    <source>
        <strain evidence="1">CE91-St3</strain>
    </source>
</reference>